<feature type="binding site" evidence="11">
    <location>
        <position position="143"/>
    </location>
    <ligand>
        <name>Fe cation</name>
        <dbReference type="ChEBI" id="CHEBI:24875"/>
        <label>1</label>
    </ligand>
</feature>
<keyword evidence="9 11" id="KW-0408">Iron</keyword>
<evidence type="ECO:0000256" key="2">
    <source>
        <dbReference type="ARBA" id="ARBA00005167"/>
    </source>
</evidence>
<evidence type="ECO:0000256" key="1">
    <source>
        <dbReference type="ARBA" id="ARBA00004496"/>
    </source>
</evidence>
<evidence type="ECO:0000256" key="6">
    <source>
        <dbReference type="ARBA" id="ARBA00022644"/>
    </source>
</evidence>
<comment type="subcellular location">
    <subcellularLocation>
        <location evidence="1 12">Cytoplasm</location>
    </subcellularLocation>
</comment>
<dbReference type="AlphaFoldDB" id="C6T8W1"/>
<evidence type="ECO:0000256" key="5">
    <source>
        <dbReference type="ARBA" id="ARBA00022490"/>
    </source>
</evidence>
<dbReference type="EC" id="1.13.99.1" evidence="4 12"/>
<evidence type="ECO:0000256" key="12">
    <source>
        <dbReference type="RuleBase" id="RU367039"/>
    </source>
</evidence>
<feature type="binding site" evidence="11">
    <location>
        <position position="274"/>
    </location>
    <ligand>
        <name>Fe cation</name>
        <dbReference type="ChEBI" id="CHEBI:24875"/>
        <label>1</label>
    </ligand>
</feature>
<dbReference type="InterPro" id="IPR007828">
    <property type="entry name" value="Inositol_oxygenase"/>
</dbReference>
<feature type="binding site" evidence="10">
    <location>
        <begin position="241"/>
        <end position="242"/>
    </location>
    <ligand>
        <name>substrate</name>
    </ligand>
</feature>
<dbReference type="GO" id="GO:0005506">
    <property type="term" value="F:iron ion binding"/>
    <property type="evidence" value="ECO:0007669"/>
    <property type="project" value="InterPro"/>
</dbReference>
<feature type="binding site" evidence="10">
    <location>
        <position position="146"/>
    </location>
    <ligand>
        <name>substrate</name>
    </ligand>
</feature>
<feature type="binding site" evidence="11">
    <location>
        <position position="117"/>
    </location>
    <ligand>
        <name>Fe cation</name>
        <dbReference type="ChEBI" id="CHEBI:24875"/>
        <label>1</label>
    </ligand>
</feature>
<evidence type="ECO:0000256" key="4">
    <source>
        <dbReference type="ARBA" id="ARBA00011919"/>
    </source>
</evidence>
<keyword evidence="7 11" id="KW-0479">Metal-binding</keyword>
<comment type="pathway">
    <text evidence="2 12">Polyol metabolism; myo-inositol degradation into D-glucuronate; D-glucuronate from myo-inositol: step 1/1.</text>
</comment>
<accession>C6T8W1</accession>
<evidence type="ECO:0000256" key="8">
    <source>
        <dbReference type="ARBA" id="ARBA00023002"/>
    </source>
</evidence>
<dbReference type="SUPFAM" id="SSF109604">
    <property type="entry name" value="HD-domain/PDEase-like"/>
    <property type="match status" value="1"/>
</dbReference>
<comment type="similarity">
    <text evidence="3 12">Belongs to the myo-inositol oxygenase family.</text>
</comment>
<dbReference type="Gene3D" id="1.10.3210.10">
    <property type="entry name" value="Hypothetical protein af1432"/>
    <property type="match status" value="1"/>
</dbReference>
<dbReference type="GO" id="GO:0005737">
    <property type="term" value="C:cytoplasm"/>
    <property type="evidence" value="ECO:0007669"/>
    <property type="project" value="UniProtKB-SubCell"/>
</dbReference>
<organism evidence="13">
    <name type="scientific">Glycine max</name>
    <name type="common">Soybean</name>
    <name type="synonym">Glycine hispida</name>
    <dbReference type="NCBI Taxonomy" id="3847"/>
    <lineage>
        <taxon>Eukaryota</taxon>
        <taxon>Viridiplantae</taxon>
        <taxon>Streptophyta</taxon>
        <taxon>Embryophyta</taxon>
        <taxon>Tracheophyta</taxon>
        <taxon>Spermatophyta</taxon>
        <taxon>Magnoliopsida</taxon>
        <taxon>eudicotyledons</taxon>
        <taxon>Gunneridae</taxon>
        <taxon>Pentapetalae</taxon>
        <taxon>rosids</taxon>
        <taxon>fabids</taxon>
        <taxon>Fabales</taxon>
        <taxon>Fabaceae</taxon>
        <taxon>Papilionoideae</taxon>
        <taxon>50 kb inversion clade</taxon>
        <taxon>NPAAA clade</taxon>
        <taxon>indigoferoid/millettioid clade</taxon>
        <taxon>Phaseoleae</taxon>
        <taxon>Glycine</taxon>
        <taxon>Glycine subgen. Soja</taxon>
    </lineage>
</organism>
<dbReference type="UniPathway" id="UPA00111">
    <property type="reaction ID" value="UER00527"/>
</dbReference>
<evidence type="ECO:0000256" key="3">
    <source>
        <dbReference type="ARBA" id="ARBA00005286"/>
    </source>
</evidence>
<dbReference type="GO" id="GO:0019853">
    <property type="term" value="P:L-ascorbic acid biosynthetic process"/>
    <property type="evidence" value="ECO:0007669"/>
    <property type="project" value="UniProtKB-KW"/>
</dbReference>
<keyword evidence="8 12" id="KW-0560">Oxidoreductase</keyword>
<dbReference type="Pfam" id="PF05153">
    <property type="entry name" value="MIOX"/>
    <property type="match status" value="1"/>
</dbReference>
<feature type="binding site" evidence="10">
    <location>
        <position position="46"/>
    </location>
    <ligand>
        <name>substrate</name>
    </ligand>
</feature>
<dbReference type="EMBL" id="BT093916">
    <property type="protein sequence ID" value="ACU18263.1"/>
    <property type="molecule type" value="mRNA"/>
</dbReference>
<evidence type="ECO:0000313" key="13">
    <source>
        <dbReference type="EMBL" id="ACU18263.1"/>
    </source>
</evidence>
<feature type="binding site" evidence="10">
    <location>
        <begin position="104"/>
        <end position="106"/>
    </location>
    <ligand>
        <name>substrate</name>
    </ligand>
</feature>
<evidence type="ECO:0000256" key="7">
    <source>
        <dbReference type="ARBA" id="ARBA00022723"/>
    </source>
</evidence>
<dbReference type="ExpressionAtlas" id="C6T8W1">
    <property type="expression patterns" value="baseline and differential"/>
</dbReference>
<evidence type="ECO:0000256" key="11">
    <source>
        <dbReference type="PIRSR" id="PIRSR607828-2"/>
    </source>
</evidence>
<dbReference type="PANTHER" id="PTHR12588">
    <property type="entry name" value="MYOINOSITOL OXYGENASE"/>
    <property type="match status" value="1"/>
</dbReference>
<dbReference type="PANTHER" id="PTHR12588:SF12">
    <property type="entry name" value="INOSITOL OXYGENASE 1"/>
    <property type="match status" value="1"/>
</dbReference>
<protein>
    <recommendedName>
        <fullName evidence="4 12">Inositol oxygenase</fullName>
        <ecNumber evidence="4 12">1.13.99.1</ecNumber>
    </recommendedName>
    <alternativeName>
        <fullName evidence="12">Myo-inositol oxygenase</fullName>
    </alternativeName>
</protein>
<comment type="cofactor">
    <cofactor evidence="11 12">
        <name>Fe cation</name>
        <dbReference type="ChEBI" id="CHEBI:24875"/>
    </cofactor>
    <text evidence="11 12">Binds 2 iron ions per subunit.</text>
</comment>
<name>C6T8W1_SOYBN</name>
<dbReference type="GO" id="GO:0019310">
    <property type="term" value="P:inositol catabolic process"/>
    <property type="evidence" value="ECO:0007669"/>
    <property type="project" value="UniProtKB-UniRule"/>
</dbReference>
<comment type="catalytic activity">
    <reaction evidence="12">
        <text>myo-inositol + O2 = D-glucuronate + H2O + H(+)</text>
        <dbReference type="Rhea" id="RHEA:23696"/>
        <dbReference type="ChEBI" id="CHEBI:15377"/>
        <dbReference type="ChEBI" id="CHEBI:15378"/>
        <dbReference type="ChEBI" id="CHEBI:15379"/>
        <dbReference type="ChEBI" id="CHEBI:17268"/>
        <dbReference type="ChEBI" id="CHEBI:58720"/>
        <dbReference type="EC" id="1.13.99.1"/>
    </reaction>
</comment>
<keyword evidence="6" id="KW-0060">Ascorbate biosynthesis</keyword>
<sequence>MTILIEQSDHFGAEVEAKTEPINERELVLDGGFLIPQTNSFGHMFRAYNDAVSERREGVENFYRKNHTYQSVDFVKKMREEYAKLNRVEMSIWECCELLNEVVDESDPDLDEPQIEHLLQTAEAIRRDYPDEDWLHLTGLIHDLGKVLNLPSFGGLPQWAVVGDTFPVGCRFDESIVHHKYFKENPDYNNPAYNTKYGIYSERCGLNNVMMSWGHDDYMYLVAKENSTTLPSAALFIIRYHSFYALHREGAYKHLLNDEDVENLKWLHIFNKYDLYSKSKVRIDVERVKPYYLSLVEKYFPAKLKWRRVNWSHEVPIIYHDSQLVLYGVERINKL</sequence>
<feature type="binding site" evidence="11">
    <location>
        <position position="241"/>
    </location>
    <ligand>
        <name>Fe cation</name>
        <dbReference type="ChEBI" id="CHEBI:24875"/>
        <label>1</label>
    </ligand>
</feature>
<feature type="binding site" evidence="11">
    <location>
        <position position="215"/>
    </location>
    <ligand>
        <name>Fe cation</name>
        <dbReference type="ChEBI" id="CHEBI:24875"/>
        <label>1</label>
    </ligand>
</feature>
<proteinExistence type="evidence at transcript level"/>
<feature type="binding site" evidence="10">
    <location>
        <begin position="163"/>
        <end position="164"/>
    </location>
    <ligand>
        <name>substrate</name>
    </ligand>
</feature>
<feature type="binding site" evidence="11">
    <location>
        <position position="142"/>
    </location>
    <ligand>
        <name>Fe cation</name>
        <dbReference type="ChEBI" id="CHEBI:24875"/>
        <label>1</label>
    </ligand>
</feature>
<evidence type="ECO:0000256" key="9">
    <source>
        <dbReference type="ARBA" id="ARBA00023004"/>
    </source>
</evidence>
<keyword evidence="5 12" id="KW-0963">Cytoplasm</keyword>
<evidence type="ECO:0000256" key="10">
    <source>
        <dbReference type="PIRSR" id="PIRSR607828-1"/>
    </source>
</evidence>
<reference evidence="13" key="1">
    <citation type="submission" date="2009-08" db="EMBL/GenBank/DDBJ databases">
        <authorList>
            <person name="Cheung F."/>
            <person name="Xiao Y."/>
            <person name="Chan A."/>
            <person name="Moskal W."/>
            <person name="Town C.D."/>
        </authorList>
    </citation>
    <scope>NUCLEOTIDE SEQUENCE</scope>
</reference>
<dbReference type="GO" id="GO:0050113">
    <property type="term" value="F:inositol oxygenase activity"/>
    <property type="evidence" value="ECO:0007669"/>
    <property type="project" value="UniProtKB-UniRule"/>
</dbReference>